<dbReference type="SUPFAM" id="SSF55874">
    <property type="entry name" value="ATPase domain of HSP90 chaperone/DNA topoisomerase II/histidine kinase"/>
    <property type="match status" value="1"/>
</dbReference>
<dbReference type="EC" id="2.7.13.3" evidence="2"/>
<keyword evidence="5" id="KW-0418">Kinase</keyword>
<dbReference type="GO" id="GO:0005524">
    <property type="term" value="F:ATP binding"/>
    <property type="evidence" value="ECO:0007669"/>
    <property type="project" value="UniProtKB-KW"/>
</dbReference>
<feature type="domain" description="Histidine kinase" evidence="9">
    <location>
        <begin position="230"/>
        <end position="449"/>
    </location>
</feature>
<gene>
    <name evidence="10" type="primary">fixL_2</name>
    <name evidence="10" type="ORF">L21SP5_03699</name>
</gene>
<dbReference type="GO" id="GO:0000160">
    <property type="term" value="P:phosphorelay signal transduction system"/>
    <property type="evidence" value="ECO:0007669"/>
    <property type="project" value="UniProtKB-KW"/>
</dbReference>
<dbReference type="SMART" id="SM00387">
    <property type="entry name" value="HATPase_c"/>
    <property type="match status" value="1"/>
</dbReference>
<dbReference type="KEGG" id="blq:L21SP5_03699"/>
<dbReference type="AlphaFoldDB" id="A0A0S2I4N3"/>
<proteinExistence type="predicted"/>
<keyword evidence="11" id="KW-1185">Reference proteome</keyword>
<sequence length="449" mass="51315">MDYKRFSFQVIIRVLLILVTALVAGYLYYQTEFYFTASFSLALALLQGYWLIKLVNKTNRQLTVFLDSIRYAEFNRSFKPAGLGEAFDGLSASFNQVLEDFHDIRKEKEEQFFFYQNVVQHIGISMMAYAADGKILMLNNAANKLFQIKKVNNIADIARFSGELVEILRNIQNNQRKLIKVQVNDDLLQLSVYAKQFKQENKEITIVSVQNIESELEQNEMEAWQKLIRVLTHEIMNSITPITSLSTTVNLMVDDWQQSHEAGEDTSEVTSDIKQALQTIHKRSEGLLQFVQTYRSLTKIPKPNFEILKVHDFYVNLEQFMRKELDRSGIKLSTAIEPANLEITADETMMEQVFINLMRNAIHALEKTENPELKLIAGYGNYGNVMLQVIDNGQGILPDVLEKIFIPFFTTKQSGSGIGLSLSRQLIRAQGGNITATSEPGKTVFTVRF</sequence>
<evidence type="ECO:0000256" key="6">
    <source>
        <dbReference type="ARBA" id="ARBA00022840"/>
    </source>
</evidence>
<dbReference type="Pfam" id="PF02518">
    <property type="entry name" value="HATPase_c"/>
    <property type="match status" value="1"/>
</dbReference>
<keyword evidence="8" id="KW-0472">Membrane</keyword>
<evidence type="ECO:0000256" key="7">
    <source>
        <dbReference type="ARBA" id="ARBA00023012"/>
    </source>
</evidence>
<evidence type="ECO:0000256" key="4">
    <source>
        <dbReference type="ARBA" id="ARBA00022741"/>
    </source>
</evidence>
<dbReference type="STRING" id="1307839.L21SP5_03699"/>
<evidence type="ECO:0000313" key="11">
    <source>
        <dbReference type="Proteomes" id="UP000064893"/>
    </source>
</evidence>
<dbReference type="GO" id="GO:0004673">
    <property type="term" value="F:protein histidine kinase activity"/>
    <property type="evidence" value="ECO:0007669"/>
    <property type="project" value="UniProtKB-EC"/>
</dbReference>
<dbReference type="PROSITE" id="PS50109">
    <property type="entry name" value="HIS_KIN"/>
    <property type="match status" value="1"/>
</dbReference>
<comment type="catalytic activity">
    <reaction evidence="1">
        <text>ATP + protein L-histidine = ADP + protein N-phospho-L-histidine.</text>
        <dbReference type="EC" id="2.7.13.3"/>
    </reaction>
</comment>
<keyword evidence="7" id="KW-0902">Two-component regulatory system</keyword>
<evidence type="ECO:0000256" key="5">
    <source>
        <dbReference type="ARBA" id="ARBA00022777"/>
    </source>
</evidence>
<dbReference type="OrthoDB" id="1931120at2"/>
<dbReference type="PATRIC" id="fig|1307839.3.peg.3955"/>
<dbReference type="InterPro" id="IPR005467">
    <property type="entry name" value="His_kinase_dom"/>
</dbReference>
<name>A0A0S2I4N3_9BACT</name>
<dbReference type="EMBL" id="CP013118">
    <property type="protein sequence ID" value="ALO17297.1"/>
    <property type="molecule type" value="Genomic_DNA"/>
</dbReference>
<keyword evidence="4" id="KW-0547">Nucleotide-binding</keyword>
<keyword evidence="3 10" id="KW-0808">Transferase</keyword>
<accession>A0A0S2I4N3</accession>
<keyword evidence="8" id="KW-0812">Transmembrane</keyword>
<evidence type="ECO:0000256" key="8">
    <source>
        <dbReference type="SAM" id="Phobius"/>
    </source>
</evidence>
<dbReference type="PRINTS" id="PR00344">
    <property type="entry name" value="BCTRLSENSOR"/>
</dbReference>
<keyword evidence="6" id="KW-0067">ATP-binding</keyword>
<protein>
    <recommendedName>
        <fullName evidence="2">histidine kinase</fullName>
        <ecNumber evidence="2">2.7.13.3</ecNumber>
    </recommendedName>
</protein>
<dbReference type="InterPro" id="IPR003594">
    <property type="entry name" value="HATPase_dom"/>
</dbReference>
<reference evidence="10 11" key="1">
    <citation type="submission" date="2015-11" db="EMBL/GenBank/DDBJ databases">
        <title>Description and complete genome sequence of a novel strain predominating in hypersaline microbial mats and representing a new family of the Bacteriodetes phylum.</title>
        <authorList>
            <person name="Spring S."/>
            <person name="Bunk B."/>
            <person name="Sproer C."/>
            <person name="Klenk H.-P."/>
        </authorList>
    </citation>
    <scope>NUCLEOTIDE SEQUENCE [LARGE SCALE GENOMIC DNA]</scope>
    <source>
        <strain evidence="10 11">L21-Spi-D4</strain>
    </source>
</reference>
<feature type="transmembrane region" description="Helical" evidence="8">
    <location>
        <begin position="33"/>
        <end position="52"/>
    </location>
</feature>
<evidence type="ECO:0000313" key="10">
    <source>
        <dbReference type="EMBL" id="ALO17297.1"/>
    </source>
</evidence>
<dbReference type="RefSeq" id="WP_057954586.1">
    <property type="nucleotide sequence ID" value="NZ_CP013118.1"/>
</dbReference>
<evidence type="ECO:0000259" key="9">
    <source>
        <dbReference type="PROSITE" id="PS50109"/>
    </source>
</evidence>
<evidence type="ECO:0000256" key="2">
    <source>
        <dbReference type="ARBA" id="ARBA00012438"/>
    </source>
</evidence>
<keyword evidence="8" id="KW-1133">Transmembrane helix</keyword>
<dbReference type="Proteomes" id="UP000064893">
    <property type="component" value="Chromosome"/>
</dbReference>
<evidence type="ECO:0000256" key="1">
    <source>
        <dbReference type="ARBA" id="ARBA00000085"/>
    </source>
</evidence>
<dbReference type="Gene3D" id="3.30.565.10">
    <property type="entry name" value="Histidine kinase-like ATPase, C-terminal domain"/>
    <property type="match status" value="1"/>
</dbReference>
<feature type="transmembrane region" description="Helical" evidence="8">
    <location>
        <begin position="7"/>
        <end position="27"/>
    </location>
</feature>
<organism evidence="10 11">
    <name type="scientific">Salinivirga cyanobacteriivorans</name>
    <dbReference type="NCBI Taxonomy" id="1307839"/>
    <lineage>
        <taxon>Bacteria</taxon>
        <taxon>Pseudomonadati</taxon>
        <taxon>Bacteroidota</taxon>
        <taxon>Bacteroidia</taxon>
        <taxon>Bacteroidales</taxon>
        <taxon>Salinivirgaceae</taxon>
        <taxon>Salinivirga</taxon>
    </lineage>
</organism>
<dbReference type="InterPro" id="IPR036890">
    <property type="entry name" value="HATPase_C_sf"/>
</dbReference>
<evidence type="ECO:0000256" key="3">
    <source>
        <dbReference type="ARBA" id="ARBA00022679"/>
    </source>
</evidence>
<dbReference type="PANTHER" id="PTHR43065">
    <property type="entry name" value="SENSOR HISTIDINE KINASE"/>
    <property type="match status" value="1"/>
</dbReference>
<dbReference type="InterPro" id="IPR004358">
    <property type="entry name" value="Sig_transdc_His_kin-like_C"/>
</dbReference>
<dbReference type="PANTHER" id="PTHR43065:SF46">
    <property type="entry name" value="C4-DICARBOXYLATE TRANSPORT SENSOR PROTEIN DCTB"/>
    <property type="match status" value="1"/>
</dbReference>